<sequence>TKDYLNSDDYASLNSITNVKKIQQPPSAYATVYPYNHVYESESGHLVEMDDTPGKERLHWYHRSGTFTEFHPKGIRVDKTNAHRYNMVSGNQETIISGQEIKSISSDSTTKIGGKLTLNSGKEIRMISDTGNVIVDSTTLNTYVGGKHVILDAKDTLILRGGTQIIHDSPLLKDAVGSYDMSVSGAYTLSSGKLSLSSGLGATNITSGGPIQQIIAGNSEEIIANKDVFLGNINAKAIKALLGMIVLESIDAAATGGINLNIGPGGSAA</sequence>
<dbReference type="Gene3D" id="3.10.450.190">
    <property type="match status" value="1"/>
</dbReference>
<evidence type="ECO:0008006" key="2">
    <source>
        <dbReference type="Google" id="ProtNLM"/>
    </source>
</evidence>
<dbReference type="AlphaFoldDB" id="A0A382XM43"/>
<evidence type="ECO:0000313" key="1">
    <source>
        <dbReference type="EMBL" id="SVD71368.1"/>
    </source>
</evidence>
<dbReference type="SUPFAM" id="SSF69349">
    <property type="entry name" value="Phage fibre proteins"/>
    <property type="match status" value="1"/>
</dbReference>
<name>A0A382XM43_9ZZZZ</name>
<reference evidence="1" key="1">
    <citation type="submission" date="2018-05" db="EMBL/GenBank/DDBJ databases">
        <authorList>
            <person name="Lanie J.A."/>
            <person name="Ng W.-L."/>
            <person name="Kazmierczak K.M."/>
            <person name="Andrzejewski T.M."/>
            <person name="Davidsen T.M."/>
            <person name="Wayne K.J."/>
            <person name="Tettelin H."/>
            <person name="Glass J.I."/>
            <person name="Rusch D."/>
            <person name="Podicherti R."/>
            <person name="Tsui H.-C.T."/>
            <person name="Winkler M.E."/>
        </authorList>
    </citation>
    <scope>NUCLEOTIDE SEQUENCE</scope>
</reference>
<proteinExistence type="predicted"/>
<feature type="non-terminal residue" evidence="1">
    <location>
        <position position="269"/>
    </location>
</feature>
<protein>
    <recommendedName>
        <fullName evidence="2">Gp5/Type VI secretion system Vgr protein OB-fold domain-containing protein</fullName>
    </recommendedName>
</protein>
<gene>
    <name evidence="1" type="ORF">METZ01_LOCUS424222</name>
</gene>
<feature type="non-terminal residue" evidence="1">
    <location>
        <position position="1"/>
    </location>
</feature>
<accession>A0A382XM43</accession>
<organism evidence="1">
    <name type="scientific">marine metagenome</name>
    <dbReference type="NCBI Taxonomy" id="408172"/>
    <lineage>
        <taxon>unclassified sequences</taxon>
        <taxon>metagenomes</taxon>
        <taxon>ecological metagenomes</taxon>
    </lineage>
</organism>
<dbReference type="EMBL" id="UINC01168368">
    <property type="protein sequence ID" value="SVD71368.1"/>
    <property type="molecule type" value="Genomic_DNA"/>
</dbReference>